<reference evidence="3" key="1">
    <citation type="submission" date="2020-09" db="EMBL/GenBank/DDBJ databases">
        <title>Pelagicoccus enzymogenes sp. nov. with an EPS production, isolated from marine sediment.</title>
        <authorList>
            <person name="Feng X."/>
        </authorList>
    </citation>
    <scope>NUCLEOTIDE SEQUENCE</scope>
    <source>
        <strain evidence="3">NFK12</strain>
    </source>
</reference>
<name>A0A927F8K5_9BACT</name>
<evidence type="ECO:0000256" key="1">
    <source>
        <dbReference type="SAM" id="MobiDB-lite"/>
    </source>
</evidence>
<dbReference type="EMBL" id="JACYFG010000022">
    <property type="protein sequence ID" value="MBD5779890.1"/>
    <property type="molecule type" value="Genomic_DNA"/>
</dbReference>
<dbReference type="AlphaFoldDB" id="A0A927F8K5"/>
<organism evidence="3 4">
    <name type="scientific">Pelagicoccus enzymogenes</name>
    <dbReference type="NCBI Taxonomy" id="2773457"/>
    <lineage>
        <taxon>Bacteria</taxon>
        <taxon>Pseudomonadati</taxon>
        <taxon>Verrucomicrobiota</taxon>
        <taxon>Opitutia</taxon>
        <taxon>Puniceicoccales</taxon>
        <taxon>Pelagicoccaceae</taxon>
        <taxon>Pelagicoccus</taxon>
    </lineage>
</organism>
<keyword evidence="2" id="KW-1133">Transmembrane helix</keyword>
<keyword evidence="4" id="KW-1185">Reference proteome</keyword>
<protein>
    <submittedName>
        <fullName evidence="3">Uncharacterized protein</fullName>
    </submittedName>
</protein>
<dbReference type="RefSeq" id="WP_191617019.1">
    <property type="nucleotide sequence ID" value="NZ_JACYFG010000022.1"/>
</dbReference>
<feature type="transmembrane region" description="Helical" evidence="2">
    <location>
        <begin position="152"/>
        <end position="173"/>
    </location>
</feature>
<proteinExistence type="predicted"/>
<feature type="region of interest" description="Disordered" evidence="1">
    <location>
        <begin position="106"/>
        <end position="136"/>
    </location>
</feature>
<gene>
    <name evidence="3" type="ORF">IEN85_10360</name>
</gene>
<keyword evidence="2" id="KW-0812">Transmembrane</keyword>
<evidence type="ECO:0000256" key="2">
    <source>
        <dbReference type="SAM" id="Phobius"/>
    </source>
</evidence>
<accession>A0A927F8K5</accession>
<comment type="caution">
    <text evidence="3">The sequence shown here is derived from an EMBL/GenBank/DDBJ whole genome shotgun (WGS) entry which is preliminary data.</text>
</comment>
<evidence type="ECO:0000313" key="3">
    <source>
        <dbReference type="EMBL" id="MBD5779890.1"/>
    </source>
</evidence>
<keyword evidence="2" id="KW-0472">Membrane</keyword>
<sequence>MNRNLHVYRNLGVAVARRTCGRCRSETCHSIYFETDANQRKLCSIGCNECGSGTSISEALYDELYELSFAFDQLQDGTLSPDAFDRKIPDASRRFLASLAEEGVGDLNEDKSKGPVAAGVGSKSGPASWPKPKQLDSRPPELVLRNGLGDTLGTGIFMAVLTGLVGLAFSLFFEFPAWMMGGSTVAVVACQAGGGFLVGTWLSRKRFPRRVKISQSGLLIEPRGKGDARRYPFNAVSRVNFGEGSKYLTVWLGDGNTFVVRADKAALPALDRYFGK</sequence>
<dbReference type="Proteomes" id="UP000622317">
    <property type="component" value="Unassembled WGS sequence"/>
</dbReference>
<evidence type="ECO:0000313" key="4">
    <source>
        <dbReference type="Proteomes" id="UP000622317"/>
    </source>
</evidence>
<feature type="transmembrane region" description="Helical" evidence="2">
    <location>
        <begin position="179"/>
        <end position="202"/>
    </location>
</feature>